<protein>
    <recommendedName>
        <fullName evidence="5">Ycf66 family protein</fullName>
    </recommendedName>
</protein>
<name>A0A9X5E2Z0_9CYAN</name>
<feature type="compositionally biased region" description="Acidic residues" evidence="1">
    <location>
        <begin position="232"/>
        <end position="242"/>
    </location>
</feature>
<evidence type="ECO:0000313" key="3">
    <source>
        <dbReference type="EMBL" id="NHC33828.1"/>
    </source>
</evidence>
<feature type="compositionally biased region" description="Low complexity" evidence="1">
    <location>
        <begin position="220"/>
        <end position="231"/>
    </location>
</feature>
<keyword evidence="4" id="KW-1185">Reference proteome</keyword>
<sequence>MLAYILALAVAIGSLGIYLAAFFFPEIGRKNDIYWSGVGLFYALVLWVCAKQITGGLLLGQVAGVVLLGWYAFQTLQLRRQLTPQQQQTAVPSAAQVKSSVQEQVTKISPLQKLSQFGKKATSKATAAKEQLKPKSDIKEVPTPLVESTPTVEIVDNRTPTAVETTESASTFEEKIASEVEVIPPTENALEVEVSPPTENAIVDRQAQPNPEIVAATPVETTQLEESTTTETETESSSEDEISQLHRPDPPSPELVEAAIEDAEEKHQPASPPETDEKS</sequence>
<dbReference type="AlphaFoldDB" id="A0A9X5E2Z0"/>
<dbReference type="OrthoDB" id="532877at2"/>
<feature type="transmembrane region" description="Helical" evidence="2">
    <location>
        <begin position="33"/>
        <end position="50"/>
    </location>
</feature>
<gene>
    <name evidence="3" type="ORF">QH73_0003975</name>
</gene>
<dbReference type="RefSeq" id="WP_052290001.1">
    <property type="nucleotide sequence ID" value="NZ_JTJC03000001.1"/>
</dbReference>
<comment type="caution">
    <text evidence="3">The sequence shown here is derived from an EMBL/GenBank/DDBJ whole genome shotgun (WGS) entry which is preliminary data.</text>
</comment>
<keyword evidence="2" id="KW-0812">Transmembrane</keyword>
<feature type="region of interest" description="Disordered" evidence="1">
    <location>
        <begin position="125"/>
        <end position="152"/>
    </location>
</feature>
<dbReference type="Proteomes" id="UP000031532">
    <property type="component" value="Unassembled WGS sequence"/>
</dbReference>
<keyword evidence="2" id="KW-1133">Transmembrane helix</keyword>
<dbReference type="InterPro" id="IPR010004">
    <property type="entry name" value="Uncharacterised_Ycf66"/>
</dbReference>
<organism evidence="3 4">
    <name type="scientific">Scytonema millei VB511283</name>
    <dbReference type="NCBI Taxonomy" id="1245923"/>
    <lineage>
        <taxon>Bacteria</taxon>
        <taxon>Bacillati</taxon>
        <taxon>Cyanobacteriota</taxon>
        <taxon>Cyanophyceae</taxon>
        <taxon>Nostocales</taxon>
        <taxon>Scytonemataceae</taxon>
        <taxon>Scytonema</taxon>
    </lineage>
</organism>
<proteinExistence type="predicted"/>
<feature type="compositionally biased region" description="Basic and acidic residues" evidence="1">
    <location>
        <begin position="130"/>
        <end position="140"/>
    </location>
</feature>
<feature type="region of interest" description="Disordered" evidence="1">
    <location>
        <begin position="204"/>
        <end position="279"/>
    </location>
</feature>
<evidence type="ECO:0008006" key="5">
    <source>
        <dbReference type="Google" id="ProtNLM"/>
    </source>
</evidence>
<evidence type="ECO:0000256" key="2">
    <source>
        <dbReference type="SAM" id="Phobius"/>
    </source>
</evidence>
<evidence type="ECO:0000313" key="4">
    <source>
        <dbReference type="Proteomes" id="UP000031532"/>
    </source>
</evidence>
<feature type="transmembrane region" description="Helical" evidence="2">
    <location>
        <begin position="6"/>
        <end position="24"/>
    </location>
</feature>
<feature type="transmembrane region" description="Helical" evidence="2">
    <location>
        <begin position="56"/>
        <end position="73"/>
    </location>
</feature>
<dbReference type="EMBL" id="JTJC03000001">
    <property type="protein sequence ID" value="NHC33828.1"/>
    <property type="molecule type" value="Genomic_DNA"/>
</dbReference>
<dbReference type="Pfam" id="PF07444">
    <property type="entry name" value="Ycf66_N"/>
    <property type="match status" value="1"/>
</dbReference>
<keyword evidence="2" id="KW-0472">Membrane</keyword>
<accession>A0A9X5E2Z0</accession>
<reference evidence="3 4" key="1">
    <citation type="journal article" date="2015" name="Genome Announc.">
        <title>Draft Genome Sequence of the Terrestrial Cyanobacterium Scytonema millei VB511283, Isolated from Eastern India.</title>
        <authorList>
            <person name="Sen D."/>
            <person name="Chandrababunaidu M.M."/>
            <person name="Singh D."/>
            <person name="Sanghi N."/>
            <person name="Ghorai A."/>
            <person name="Mishra G.P."/>
            <person name="Madduluri M."/>
            <person name="Adhikary S.P."/>
            <person name="Tripathy S."/>
        </authorList>
    </citation>
    <scope>NUCLEOTIDE SEQUENCE [LARGE SCALE GENOMIC DNA]</scope>
    <source>
        <strain evidence="3 4">VB511283</strain>
    </source>
</reference>
<evidence type="ECO:0000256" key="1">
    <source>
        <dbReference type="SAM" id="MobiDB-lite"/>
    </source>
</evidence>